<dbReference type="Pfam" id="PF09335">
    <property type="entry name" value="VTT_dom"/>
    <property type="match status" value="1"/>
</dbReference>
<dbReference type="Proteomes" id="UP000184310">
    <property type="component" value="Unassembled WGS sequence"/>
</dbReference>
<dbReference type="PANTHER" id="PTHR12677:SF59">
    <property type="entry name" value="GOLGI APPARATUS MEMBRANE PROTEIN TVP38-RELATED"/>
    <property type="match status" value="1"/>
</dbReference>
<evidence type="ECO:0000256" key="2">
    <source>
        <dbReference type="ARBA" id="ARBA00022475"/>
    </source>
</evidence>
<dbReference type="STRING" id="1121302.SAMN02745163_03980"/>
<dbReference type="RefSeq" id="WP_084109061.1">
    <property type="nucleotide sequence ID" value="NZ_FQZB01000019.1"/>
</dbReference>
<feature type="transmembrane region" description="Helical" evidence="6">
    <location>
        <begin position="225"/>
        <end position="242"/>
    </location>
</feature>
<feature type="transmembrane region" description="Helical" evidence="6">
    <location>
        <begin position="153"/>
        <end position="175"/>
    </location>
</feature>
<comment type="subcellular location">
    <subcellularLocation>
        <location evidence="1 6">Cell membrane</location>
        <topology evidence="1 6">Multi-pass membrane protein</topology>
    </subcellularLocation>
</comment>
<feature type="transmembrane region" description="Helical" evidence="6">
    <location>
        <begin position="108"/>
        <end position="132"/>
    </location>
</feature>
<feature type="transmembrane region" description="Helical" evidence="6">
    <location>
        <begin position="195"/>
        <end position="213"/>
    </location>
</feature>
<dbReference type="InterPro" id="IPR015414">
    <property type="entry name" value="TMEM64"/>
</dbReference>
<keyword evidence="3 6" id="KW-0812">Transmembrane</keyword>
<dbReference type="InterPro" id="IPR032816">
    <property type="entry name" value="VTT_dom"/>
</dbReference>
<dbReference type="GO" id="GO:0005886">
    <property type="term" value="C:plasma membrane"/>
    <property type="evidence" value="ECO:0007669"/>
    <property type="project" value="UniProtKB-SubCell"/>
</dbReference>
<evidence type="ECO:0000313" key="8">
    <source>
        <dbReference type="EMBL" id="SHK53097.1"/>
    </source>
</evidence>
<sequence>MGQNKNYSISTSINKFFENIKVNEAFIFINKNKMKIITVFSIIATVIITYLVRQNIEHLKMLMENKNELKEFLLSKGIWGMVMVLVFQICQVIIFFVPGEVFQTTAGYAYGTFLGSILCIVGMDIGGAMLFIATKKYGHGLVNRFLPKKAVDYFNKLLQSDNINLIVFLLYIIPGIPKDGSILVCGLSKIEIKEFLIYSTIGRLPAVILSCYYGANIAEGNREMLIILTTIIVVIVLGSYFLKEFIYKKLESVK</sequence>
<gene>
    <name evidence="8" type="ORF">SAMN02745163_03980</name>
</gene>
<keyword evidence="2 6" id="KW-1003">Cell membrane</keyword>
<dbReference type="OrthoDB" id="3173541at2"/>
<comment type="similarity">
    <text evidence="6">Belongs to the TVP38/TMEM64 family.</text>
</comment>
<keyword evidence="9" id="KW-1185">Reference proteome</keyword>
<dbReference type="AlphaFoldDB" id="A0A1M6T7Y0"/>
<evidence type="ECO:0000256" key="5">
    <source>
        <dbReference type="ARBA" id="ARBA00023136"/>
    </source>
</evidence>
<organism evidence="8 9">
    <name type="scientific">Clostridium cavendishii DSM 21758</name>
    <dbReference type="NCBI Taxonomy" id="1121302"/>
    <lineage>
        <taxon>Bacteria</taxon>
        <taxon>Bacillati</taxon>
        <taxon>Bacillota</taxon>
        <taxon>Clostridia</taxon>
        <taxon>Eubacteriales</taxon>
        <taxon>Clostridiaceae</taxon>
        <taxon>Clostridium</taxon>
    </lineage>
</organism>
<evidence type="ECO:0000256" key="3">
    <source>
        <dbReference type="ARBA" id="ARBA00022692"/>
    </source>
</evidence>
<accession>A0A1M6T7Y0</accession>
<evidence type="ECO:0000256" key="1">
    <source>
        <dbReference type="ARBA" id="ARBA00004651"/>
    </source>
</evidence>
<reference evidence="8 9" key="1">
    <citation type="submission" date="2016-11" db="EMBL/GenBank/DDBJ databases">
        <authorList>
            <person name="Jaros S."/>
            <person name="Januszkiewicz K."/>
            <person name="Wedrychowicz H."/>
        </authorList>
    </citation>
    <scope>NUCLEOTIDE SEQUENCE [LARGE SCALE GENOMIC DNA]</scope>
    <source>
        <strain evidence="8 9">DSM 21758</strain>
    </source>
</reference>
<keyword evidence="5 6" id="KW-0472">Membrane</keyword>
<evidence type="ECO:0000256" key="6">
    <source>
        <dbReference type="RuleBase" id="RU366058"/>
    </source>
</evidence>
<keyword evidence="4 6" id="KW-1133">Transmembrane helix</keyword>
<evidence type="ECO:0000313" key="9">
    <source>
        <dbReference type="Proteomes" id="UP000184310"/>
    </source>
</evidence>
<name>A0A1M6T7Y0_9CLOT</name>
<feature type="transmembrane region" description="Helical" evidence="6">
    <location>
        <begin position="34"/>
        <end position="52"/>
    </location>
</feature>
<protein>
    <recommendedName>
        <fullName evidence="6">TVP38/TMEM64 family membrane protein</fullName>
    </recommendedName>
</protein>
<feature type="domain" description="VTT" evidence="7">
    <location>
        <begin position="97"/>
        <end position="215"/>
    </location>
</feature>
<dbReference type="PANTHER" id="PTHR12677">
    <property type="entry name" value="GOLGI APPARATUS MEMBRANE PROTEIN TVP38-RELATED"/>
    <property type="match status" value="1"/>
</dbReference>
<dbReference type="EMBL" id="FQZB01000019">
    <property type="protein sequence ID" value="SHK53097.1"/>
    <property type="molecule type" value="Genomic_DNA"/>
</dbReference>
<evidence type="ECO:0000256" key="4">
    <source>
        <dbReference type="ARBA" id="ARBA00022989"/>
    </source>
</evidence>
<proteinExistence type="inferred from homology"/>
<feature type="transmembrane region" description="Helical" evidence="6">
    <location>
        <begin position="73"/>
        <end position="96"/>
    </location>
</feature>
<evidence type="ECO:0000259" key="7">
    <source>
        <dbReference type="Pfam" id="PF09335"/>
    </source>
</evidence>